<dbReference type="InterPro" id="IPR037401">
    <property type="entry name" value="SnoaL-like"/>
</dbReference>
<gene>
    <name evidence="2" type="ORF">FX985_02848</name>
</gene>
<name>A0A5M9J3V2_9PSED</name>
<evidence type="ECO:0000259" key="1">
    <source>
        <dbReference type="Pfam" id="PF13577"/>
    </source>
</evidence>
<accession>A0A5M9J3V2</accession>
<feature type="domain" description="SnoaL-like" evidence="1">
    <location>
        <begin position="13"/>
        <end position="136"/>
    </location>
</feature>
<dbReference type="SUPFAM" id="SSF54427">
    <property type="entry name" value="NTF2-like"/>
    <property type="match status" value="1"/>
</dbReference>
<protein>
    <recommendedName>
        <fullName evidence="1">SnoaL-like domain-containing protein</fullName>
    </recommendedName>
</protein>
<dbReference type="EMBL" id="VTFH01000001">
    <property type="protein sequence ID" value="KAA8562782.1"/>
    <property type="molecule type" value="Genomic_DNA"/>
</dbReference>
<comment type="caution">
    <text evidence="2">The sequence shown here is derived from an EMBL/GenBank/DDBJ whole genome shotgun (WGS) entry which is preliminary data.</text>
</comment>
<reference evidence="2 3" key="1">
    <citation type="journal article" date="2018" name="Plant Biotechnol. Rep.">
        <title>Diversity and antifungal activity of endophytic bacteria associated with Panax ginseng seedlings.</title>
        <authorList>
            <person name="Park J.M."/>
            <person name="Hong C.E."/>
            <person name="Jo S.H."/>
        </authorList>
    </citation>
    <scope>NUCLEOTIDE SEQUENCE [LARGE SCALE GENOMIC DNA]</scope>
    <source>
        <strain evidence="2 3">PgKB38</strain>
    </source>
</reference>
<dbReference type="Pfam" id="PF13577">
    <property type="entry name" value="SnoaL_4"/>
    <property type="match status" value="1"/>
</dbReference>
<dbReference type="Proteomes" id="UP000323425">
    <property type="component" value="Unassembled WGS sequence"/>
</dbReference>
<evidence type="ECO:0000313" key="2">
    <source>
        <dbReference type="EMBL" id="KAA8562782.1"/>
    </source>
</evidence>
<proteinExistence type="predicted"/>
<sequence>MNVNIGSTSQDTMLEILHLIYQYSWGYDSNDMALLGSVFSEQASTGGVVQGTDIGWGSWIGRDNIVKELSAIRNSQSDRRRHVITSTLFKELTERHATVRVYLSLFAYCNVEKPHLVTTGNYIMKASMHDGVWLIDLLDEVLESPF</sequence>
<dbReference type="AlphaFoldDB" id="A0A5M9J3V2"/>
<organism evidence="2 3">
    <name type="scientific">Pseudomonas extremaustralis</name>
    <dbReference type="NCBI Taxonomy" id="359110"/>
    <lineage>
        <taxon>Bacteria</taxon>
        <taxon>Pseudomonadati</taxon>
        <taxon>Pseudomonadota</taxon>
        <taxon>Gammaproteobacteria</taxon>
        <taxon>Pseudomonadales</taxon>
        <taxon>Pseudomonadaceae</taxon>
        <taxon>Pseudomonas</taxon>
    </lineage>
</organism>
<evidence type="ECO:0000313" key="3">
    <source>
        <dbReference type="Proteomes" id="UP000323425"/>
    </source>
</evidence>
<dbReference type="InterPro" id="IPR032710">
    <property type="entry name" value="NTF2-like_dom_sf"/>
</dbReference>
<dbReference type="Gene3D" id="3.10.450.50">
    <property type="match status" value="1"/>
</dbReference>